<protein>
    <recommendedName>
        <fullName evidence="4">Bifunctional ligase/repressor BirA</fullName>
    </recommendedName>
    <alternativeName>
        <fullName evidence="4">Biotin operon repressor</fullName>
    </alternativeName>
    <alternativeName>
        <fullName evidence="4">Biotin--[acetyl-CoA-carboxylase] ligase</fullName>
        <ecNumber evidence="4">6.3.4.15</ecNumber>
    </alternativeName>
    <alternativeName>
        <fullName evidence="4">Biotin--protein ligase</fullName>
    </alternativeName>
    <alternativeName>
        <fullName evidence="4">Biotin-[acetyl-CoA carboxylase] synthetase</fullName>
    </alternativeName>
</protein>
<dbReference type="InterPro" id="IPR036388">
    <property type="entry name" value="WH-like_DNA-bd_sf"/>
</dbReference>
<dbReference type="Pfam" id="PF03099">
    <property type="entry name" value="BPL_LplA_LipB"/>
    <property type="match status" value="1"/>
</dbReference>
<evidence type="ECO:0000256" key="1">
    <source>
        <dbReference type="ARBA" id="ARBA00022598"/>
    </source>
</evidence>
<proteinExistence type="inferred from homology"/>
<name>A9KG76_COXBN</name>
<dbReference type="InterPro" id="IPR003142">
    <property type="entry name" value="BPL_C"/>
</dbReference>
<keyword evidence="2 4" id="KW-0092">Biotin</keyword>
<dbReference type="GO" id="GO:0005737">
    <property type="term" value="C:cytoplasm"/>
    <property type="evidence" value="ECO:0007669"/>
    <property type="project" value="TreeGrafter"/>
</dbReference>
<dbReference type="InterPro" id="IPR013196">
    <property type="entry name" value="HTH_11"/>
</dbReference>
<feature type="binding site" evidence="4">
    <location>
        <position position="187"/>
    </location>
    <ligand>
        <name>biotin</name>
        <dbReference type="ChEBI" id="CHEBI:57586"/>
    </ligand>
</feature>
<dbReference type="InterPro" id="IPR036390">
    <property type="entry name" value="WH_DNA-bd_sf"/>
</dbReference>
<keyword evidence="4" id="KW-0547">Nucleotide-binding</keyword>
<feature type="DNA-binding region" description="H-T-H motif" evidence="4">
    <location>
        <begin position="23"/>
        <end position="42"/>
    </location>
</feature>
<dbReference type="KEGG" id="cbd:CBUD_1044"/>
<dbReference type="PANTHER" id="PTHR12835:SF5">
    <property type="entry name" value="BIOTIN--PROTEIN LIGASE"/>
    <property type="match status" value="1"/>
</dbReference>
<dbReference type="RefSeq" id="WP_005768595.1">
    <property type="nucleotide sequence ID" value="NC_009727.1"/>
</dbReference>
<accession>A9KG76</accession>
<keyword evidence="1 4" id="KW-0436">Ligase</keyword>
<dbReference type="NCBIfam" id="TIGR00121">
    <property type="entry name" value="birA_ligase"/>
    <property type="match status" value="1"/>
</dbReference>
<dbReference type="SUPFAM" id="SSF46785">
    <property type="entry name" value="Winged helix' DNA-binding domain"/>
    <property type="match status" value="1"/>
</dbReference>
<dbReference type="Gene3D" id="3.30.930.10">
    <property type="entry name" value="Bira Bifunctional Protein, Domain 2"/>
    <property type="match status" value="1"/>
</dbReference>
<dbReference type="GO" id="GO:0006355">
    <property type="term" value="P:regulation of DNA-templated transcription"/>
    <property type="evidence" value="ECO:0007669"/>
    <property type="project" value="UniProtKB-UniRule"/>
</dbReference>
<evidence type="ECO:0000256" key="4">
    <source>
        <dbReference type="HAMAP-Rule" id="MF_00978"/>
    </source>
</evidence>
<reference evidence="6 7" key="1">
    <citation type="journal article" date="2009" name="Infect. Immun.">
        <title>Comparative genomics reveal extensive transposon-mediated genomic plasticity and diversity among potential effector proteins within the genus Coxiella.</title>
        <authorList>
            <person name="Beare P.A."/>
            <person name="Unsworth N."/>
            <person name="Andoh M."/>
            <person name="Voth D.E."/>
            <person name="Omsland A."/>
            <person name="Gilk S.D."/>
            <person name="Williams K.P."/>
            <person name="Sobral B.W."/>
            <person name="Kupko J.J.III."/>
            <person name="Porcella S.F."/>
            <person name="Samuel J.E."/>
            <person name="Heinzen R.A."/>
        </authorList>
    </citation>
    <scope>NUCLEOTIDE SEQUENCE [LARGE SCALE GENOMIC DNA]</scope>
    <source>
        <strain evidence="6 7">Dugway 5J108-111</strain>
    </source>
</reference>
<evidence type="ECO:0000256" key="3">
    <source>
        <dbReference type="ARBA" id="ARBA00047846"/>
    </source>
</evidence>
<dbReference type="EMBL" id="CP000733">
    <property type="protein sequence ID" value="ABS77139.1"/>
    <property type="molecule type" value="Genomic_DNA"/>
</dbReference>
<keyword evidence="4" id="KW-0805">Transcription regulation</keyword>
<dbReference type="Pfam" id="PF02237">
    <property type="entry name" value="BPL_C"/>
    <property type="match status" value="1"/>
</dbReference>
<dbReference type="HOGENOM" id="CLU_051096_4_0_6"/>
<feature type="domain" description="BPL/LPL catalytic" evidence="5">
    <location>
        <begin position="79"/>
        <end position="258"/>
    </location>
</feature>
<dbReference type="AlphaFoldDB" id="A9KG76"/>
<dbReference type="HAMAP" id="MF_00978">
    <property type="entry name" value="Bifunct_BirA"/>
    <property type="match status" value="1"/>
</dbReference>
<gene>
    <name evidence="4 6" type="primary">birA</name>
    <name evidence="6" type="ordered locus">CBUD_1044</name>
</gene>
<dbReference type="Proteomes" id="UP000008555">
    <property type="component" value="Chromosome"/>
</dbReference>
<keyword evidence="4" id="KW-0804">Transcription</keyword>
<comment type="function">
    <text evidence="4">Acts both as a biotin--[acetyl-CoA-carboxylase] ligase and a biotin-operon repressor. In the presence of ATP, BirA activates biotin to form the BirA-biotinyl-5'-adenylate (BirA-bio-5'-AMP or holoBirA) complex. HoloBirA can either transfer the biotinyl moiety to the biotin carboxyl carrier protein (BCCP) subunit of acetyl-CoA carboxylase, or bind to the biotin operator site and inhibit transcription of the operon.</text>
</comment>
<feature type="binding site" evidence="4">
    <location>
        <position position="114"/>
    </location>
    <ligand>
        <name>biotin</name>
        <dbReference type="ChEBI" id="CHEBI:57586"/>
    </ligand>
</feature>
<dbReference type="GO" id="GO:0004077">
    <property type="term" value="F:biotin--[biotin carboxyl-carrier protein] ligase activity"/>
    <property type="evidence" value="ECO:0007669"/>
    <property type="project" value="UniProtKB-UniRule"/>
</dbReference>
<dbReference type="InterPro" id="IPR030855">
    <property type="entry name" value="Bifunct_BirA"/>
</dbReference>
<evidence type="ECO:0000313" key="7">
    <source>
        <dbReference type="Proteomes" id="UP000008555"/>
    </source>
</evidence>
<evidence type="ECO:0000256" key="2">
    <source>
        <dbReference type="ARBA" id="ARBA00023267"/>
    </source>
</evidence>
<dbReference type="Gene3D" id="2.30.30.100">
    <property type="match status" value="1"/>
</dbReference>
<organism evidence="6 7">
    <name type="scientific">Coxiella burnetii (strain Dugway 5J108-111)</name>
    <dbReference type="NCBI Taxonomy" id="434922"/>
    <lineage>
        <taxon>Bacteria</taxon>
        <taxon>Pseudomonadati</taxon>
        <taxon>Pseudomonadota</taxon>
        <taxon>Gammaproteobacteria</taxon>
        <taxon>Legionellales</taxon>
        <taxon>Coxiellaceae</taxon>
        <taxon>Coxiella</taxon>
    </lineage>
</organism>
<sequence length="323" mass="36537">MKNSQNHLAQIVALLNDRRFHPGTAIGQALNISRTAVWKTVQKLKKYEIPITADKSKGYRLERPFLLLDPQKIKNAVQAEPVRIDLFEQINSTNEYLKRVNHPQQLNICLAEMQTQGKGRFQRAWHSPFGQNIYLSLKYPFHKDVSELAGLSLVCGLAVCNAIEENCPLTKPIFVKWPNDIICEDKKLAGILIEIEAETHGFCSAIIGIGLNVNMEKEQDKINQPWISIKNLTATDQDRNQLCAALINQLVNCIDCFEKKGFNEFLASWKTKDYLLNKQIQLKSGRQELQGKSLGINPQGYLTVQLSDGSERIFSSGDTTLLK</sequence>
<dbReference type="InterPro" id="IPR004408">
    <property type="entry name" value="Biotin_CoA_COase_ligase"/>
</dbReference>
<keyword evidence="4" id="KW-0238">DNA-binding</keyword>
<dbReference type="EC" id="6.3.4.15" evidence="4"/>
<dbReference type="GO" id="GO:0003677">
    <property type="term" value="F:DNA binding"/>
    <property type="evidence" value="ECO:0007669"/>
    <property type="project" value="UniProtKB-UniRule"/>
</dbReference>
<evidence type="ECO:0000259" key="5">
    <source>
        <dbReference type="PROSITE" id="PS51733"/>
    </source>
</evidence>
<dbReference type="InterPro" id="IPR045864">
    <property type="entry name" value="aa-tRNA-synth_II/BPL/LPL"/>
</dbReference>
<dbReference type="GO" id="GO:0005524">
    <property type="term" value="F:ATP binding"/>
    <property type="evidence" value="ECO:0007669"/>
    <property type="project" value="UniProtKB-UniRule"/>
</dbReference>
<comment type="caution">
    <text evidence="4">Lacks conserved residue(s) required for the propagation of feature annotation.</text>
</comment>
<dbReference type="SUPFAM" id="SSF55681">
    <property type="entry name" value="Class II aaRS and biotin synthetases"/>
    <property type="match status" value="1"/>
</dbReference>
<dbReference type="CDD" id="cd16442">
    <property type="entry name" value="BPL"/>
    <property type="match status" value="1"/>
</dbReference>
<evidence type="ECO:0000313" key="6">
    <source>
        <dbReference type="EMBL" id="ABS77139.1"/>
    </source>
</evidence>
<comment type="similarity">
    <text evidence="4">Belongs to the biotin--protein ligase family.</text>
</comment>
<comment type="catalytic activity">
    <reaction evidence="3 4">
        <text>biotin + L-lysyl-[protein] + ATP = N(6)-biotinyl-L-lysyl-[protein] + AMP + diphosphate + H(+)</text>
        <dbReference type="Rhea" id="RHEA:11756"/>
        <dbReference type="Rhea" id="RHEA-COMP:9752"/>
        <dbReference type="Rhea" id="RHEA-COMP:10505"/>
        <dbReference type="ChEBI" id="CHEBI:15378"/>
        <dbReference type="ChEBI" id="CHEBI:29969"/>
        <dbReference type="ChEBI" id="CHEBI:30616"/>
        <dbReference type="ChEBI" id="CHEBI:33019"/>
        <dbReference type="ChEBI" id="CHEBI:57586"/>
        <dbReference type="ChEBI" id="CHEBI:83144"/>
        <dbReference type="ChEBI" id="CHEBI:456215"/>
        <dbReference type="EC" id="6.3.4.15"/>
    </reaction>
</comment>
<keyword evidence="4" id="KW-0067">ATP-binding</keyword>
<dbReference type="PANTHER" id="PTHR12835">
    <property type="entry name" value="BIOTIN PROTEIN LIGASE"/>
    <property type="match status" value="1"/>
</dbReference>
<keyword evidence="4" id="KW-0678">Repressor</keyword>
<dbReference type="Pfam" id="PF08279">
    <property type="entry name" value="HTH_11"/>
    <property type="match status" value="1"/>
</dbReference>
<dbReference type="PROSITE" id="PS51733">
    <property type="entry name" value="BPL_LPL_CATALYTIC"/>
    <property type="match status" value="1"/>
</dbReference>
<dbReference type="InterPro" id="IPR004143">
    <property type="entry name" value="BPL_LPL_catalytic"/>
</dbReference>
<feature type="binding site" evidence="4">
    <location>
        <begin position="92"/>
        <end position="94"/>
    </location>
    <ligand>
        <name>biotin</name>
        <dbReference type="ChEBI" id="CHEBI:57586"/>
    </ligand>
</feature>
<dbReference type="Gene3D" id="1.10.10.10">
    <property type="entry name" value="Winged helix-like DNA-binding domain superfamily/Winged helix DNA-binding domain"/>
    <property type="match status" value="1"/>
</dbReference>